<keyword evidence="7" id="KW-0547">Nucleotide-binding</keyword>
<dbReference type="InterPro" id="IPR015795">
    <property type="entry name" value="Pyrv_Knase_C"/>
</dbReference>
<feature type="domain" description="Pyruvate kinase barrel" evidence="16">
    <location>
        <begin position="29"/>
        <end position="354"/>
    </location>
</feature>
<dbReference type="NCBIfam" id="NF004491">
    <property type="entry name" value="PRK05826.1"/>
    <property type="match status" value="1"/>
</dbReference>
<keyword evidence="9" id="KW-0067">ATP-binding</keyword>
<dbReference type="PRINTS" id="PR01050">
    <property type="entry name" value="PYRUVTKNASE"/>
</dbReference>
<dbReference type="UniPathway" id="UPA00109">
    <property type="reaction ID" value="UER00188"/>
</dbReference>
<dbReference type="InterPro" id="IPR001697">
    <property type="entry name" value="Pyr_Knase"/>
</dbReference>
<dbReference type="GO" id="GO:0005524">
    <property type="term" value="F:ATP binding"/>
    <property type="evidence" value="ECO:0007669"/>
    <property type="project" value="UniProtKB-KW"/>
</dbReference>
<dbReference type="Pfam" id="PF02887">
    <property type="entry name" value="PK_C"/>
    <property type="match status" value="1"/>
</dbReference>
<feature type="compositionally biased region" description="Polar residues" evidence="15">
    <location>
        <begin position="16"/>
        <end position="25"/>
    </location>
</feature>
<dbReference type="EMBL" id="JH393258">
    <property type="protein sequence ID" value="EHJ92146.1"/>
    <property type="molecule type" value="Genomic_DNA"/>
</dbReference>
<feature type="region of interest" description="Disordered" evidence="15">
    <location>
        <begin position="1"/>
        <end position="26"/>
    </location>
</feature>
<keyword evidence="21" id="KW-1185">Reference proteome</keyword>
<dbReference type="SUPFAM" id="SSF51621">
    <property type="entry name" value="Phosphoenolpyruvate/pyruvate domain"/>
    <property type="match status" value="1"/>
</dbReference>
<keyword evidence="10 14" id="KW-0460">Magnesium</keyword>
<reference evidence="19 21" key="2">
    <citation type="submission" date="2017-07" db="EMBL/GenBank/DDBJ databases">
        <title>Shotgun whole genome sequences of three halophilic bacterial isolates.</title>
        <authorList>
            <person name="Pozzo T."/>
            <person name="Higdon S.M."/>
            <person name="Quillaguaman J."/>
        </authorList>
    </citation>
    <scope>NUCLEOTIDE SEQUENCE [LARGE SCALE GENOMIC DNA]</scope>
    <source>
        <strain evidence="19 21">LC1</strain>
    </source>
</reference>
<evidence type="ECO:0000256" key="9">
    <source>
        <dbReference type="ARBA" id="ARBA00022840"/>
    </source>
</evidence>
<dbReference type="EC" id="2.7.1.40" evidence="4 13"/>
<dbReference type="SUPFAM" id="SSF52935">
    <property type="entry name" value="PK C-terminal domain-like"/>
    <property type="match status" value="1"/>
</dbReference>
<evidence type="ECO:0000313" key="18">
    <source>
        <dbReference type="EMBL" id="EHJ92146.1"/>
    </source>
</evidence>
<keyword evidence="8 14" id="KW-0418">Kinase</keyword>
<evidence type="ECO:0000256" key="13">
    <source>
        <dbReference type="NCBIfam" id="TIGR01064"/>
    </source>
</evidence>
<evidence type="ECO:0000313" key="19">
    <source>
        <dbReference type="EMBL" id="OZT73443.1"/>
    </source>
</evidence>
<dbReference type="AlphaFoldDB" id="A0A265DVV3"/>
<dbReference type="Proteomes" id="UP000005756">
    <property type="component" value="Unassembled WGS sequence"/>
</dbReference>
<dbReference type="InterPro" id="IPR015813">
    <property type="entry name" value="Pyrv/PenolPyrv_kinase-like_dom"/>
</dbReference>
<evidence type="ECO:0000256" key="14">
    <source>
        <dbReference type="RuleBase" id="RU000504"/>
    </source>
</evidence>
<evidence type="ECO:0000256" key="3">
    <source>
        <dbReference type="ARBA" id="ARBA00008663"/>
    </source>
</evidence>
<feature type="domain" description="Pyruvate kinase C-terminal" evidence="17">
    <location>
        <begin position="386"/>
        <end position="501"/>
    </location>
</feature>
<dbReference type="InterPro" id="IPR015806">
    <property type="entry name" value="Pyrv_Knase_insert_dom_sf"/>
</dbReference>
<proteinExistence type="inferred from homology"/>
<reference evidence="18 20" key="1">
    <citation type="submission" date="2011-10" db="EMBL/GenBank/DDBJ databases">
        <authorList>
            <person name="Quillaguamn J."/>
            <person name="Guzmn D."/>
            <person name="Balderrama-Subieta A."/>
            <person name="Cardona-Ortuo C."/>
            <person name="Guevara-Martnez M."/>
            <person name="Callisaya-Quispe N."/>
        </authorList>
    </citation>
    <scope>NUCLEOTIDE SEQUENCE [LARGE SCALE GENOMIC DNA]</scope>
    <source>
        <strain evidence="18 20">LC1</strain>
    </source>
</reference>
<dbReference type="PANTHER" id="PTHR11817">
    <property type="entry name" value="PYRUVATE KINASE"/>
    <property type="match status" value="1"/>
</dbReference>
<organism evidence="18 20">
    <name type="scientific">Vreelandella boliviensis LC1</name>
    <dbReference type="NCBI Taxonomy" id="1072583"/>
    <lineage>
        <taxon>Bacteria</taxon>
        <taxon>Pseudomonadati</taxon>
        <taxon>Pseudomonadota</taxon>
        <taxon>Gammaproteobacteria</taxon>
        <taxon>Oceanospirillales</taxon>
        <taxon>Halomonadaceae</taxon>
        <taxon>Vreelandella</taxon>
    </lineage>
</organism>
<protein>
    <recommendedName>
        <fullName evidence="4 13">Pyruvate kinase</fullName>
        <ecNumber evidence="4 13">2.7.1.40</ecNumber>
    </recommendedName>
</protein>
<dbReference type="STRING" id="1072583.KUC_2091"/>
<evidence type="ECO:0000256" key="2">
    <source>
        <dbReference type="ARBA" id="ARBA00004997"/>
    </source>
</evidence>
<evidence type="ECO:0000313" key="20">
    <source>
        <dbReference type="Proteomes" id="UP000005756"/>
    </source>
</evidence>
<name>A0A265DVV3_9GAMM</name>
<dbReference type="GO" id="GO:0004743">
    <property type="term" value="F:pyruvate kinase activity"/>
    <property type="evidence" value="ECO:0007669"/>
    <property type="project" value="UniProtKB-UniRule"/>
</dbReference>
<dbReference type="SUPFAM" id="SSF50800">
    <property type="entry name" value="PK beta-barrel domain-like"/>
    <property type="match status" value="1"/>
</dbReference>
<dbReference type="Pfam" id="PF00224">
    <property type="entry name" value="PK"/>
    <property type="match status" value="1"/>
</dbReference>
<dbReference type="InterPro" id="IPR011037">
    <property type="entry name" value="Pyrv_Knase-like_insert_dom_sf"/>
</dbReference>
<dbReference type="Gene3D" id="3.40.1380.20">
    <property type="entry name" value="Pyruvate kinase, C-terminal domain"/>
    <property type="match status" value="1"/>
</dbReference>
<evidence type="ECO:0000313" key="21">
    <source>
        <dbReference type="Proteomes" id="UP000216538"/>
    </source>
</evidence>
<dbReference type="EMBL" id="NPEY01000010">
    <property type="protein sequence ID" value="OZT73443.1"/>
    <property type="molecule type" value="Genomic_DNA"/>
</dbReference>
<dbReference type="Proteomes" id="UP000216538">
    <property type="component" value="Unassembled WGS sequence"/>
</dbReference>
<feature type="compositionally biased region" description="Low complexity" evidence="15">
    <location>
        <begin position="1"/>
        <end position="15"/>
    </location>
</feature>
<dbReference type="GO" id="GO:0000287">
    <property type="term" value="F:magnesium ion binding"/>
    <property type="evidence" value="ECO:0007669"/>
    <property type="project" value="UniProtKB-UniRule"/>
</dbReference>
<comment type="pathway">
    <text evidence="2 14">Carbohydrate degradation; glycolysis; pyruvate from D-glyceraldehyde 3-phosphate: step 5/5.</text>
</comment>
<sequence>MTNATSNTAAQASTAPLSNTPTNLHTPLRRTKIVATLGPASDRPGVLEAMLKAGVDVVRLNFSHGSADDHRRRLSEVRVIAERLGRSVAALGDLQGPKIRIARFVEGAVKLDVGQPFVLDMALDANSGTAERVGCDYTTLPNDVVEGDRLLLDDGRLVLDVTRVVGQEVHTRVHVGGKLSNNKGINKQGGGLSAPALTEKDKADLKTAIEIGVDYLAVSFPRNAADMQEARELLGEAGKEIGLVAKLERAEAVADDATLDGIIEASEAVMVARGDLGVEIGDAALIGTQKRIIKHARTLNRAVITATQMMESMIESPLPTRAEVFDVANAVLDATDAVMLSAETAAGDYPVETIEAMDRVCLGAERERLAQESGHRIHEGFERIDETIALSAMYAANHLSGVSAIACMTATGYTPLIASRIRSGLPIVGLAHNPIAQRRMALYRGVVSIPFDTTDMDPTNLNQEALKRLQAQGFIHPGEHVILTRGDHMNAHGGTNTMKILALDSE</sequence>
<evidence type="ECO:0000256" key="12">
    <source>
        <dbReference type="ARBA" id="ARBA00023317"/>
    </source>
</evidence>
<evidence type="ECO:0000256" key="5">
    <source>
        <dbReference type="ARBA" id="ARBA00022679"/>
    </source>
</evidence>
<keyword evidence="5 14" id="KW-0808">Transferase</keyword>
<keyword evidence="12 18" id="KW-0670">Pyruvate</keyword>
<evidence type="ECO:0000256" key="10">
    <source>
        <dbReference type="ARBA" id="ARBA00022842"/>
    </source>
</evidence>
<dbReference type="InterPro" id="IPR040442">
    <property type="entry name" value="Pyrv_kinase-like_dom_sf"/>
</dbReference>
<dbReference type="FunFam" id="2.40.33.10:FF:000001">
    <property type="entry name" value="Pyruvate kinase"/>
    <property type="match status" value="1"/>
</dbReference>
<evidence type="ECO:0000256" key="6">
    <source>
        <dbReference type="ARBA" id="ARBA00022723"/>
    </source>
</evidence>
<dbReference type="PROSITE" id="PS00110">
    <property type="entry name" value="PYRUVATE_KINASE"/>
    <property type="match status" value="1"/>
</dbReference>
<comment type="catalytic activity">
    <reaction evidence="14">
        <text>pyruvate + ATP = phosphoenolpyruvate + ADP + H(+)</text>
        <dbReference type="Rhea" id="RHEA:18157"/>
        <dbReference type="ChEBI" id="CHEBI:15361"/>
        <dbReference type="ChEBI" id="CHEBI:15378"/>
        <dbReference type="ChEBI" id="CHEBI:30616"/>
        <dbReference type="ChEBI" id="CHEBI:58702"/>
        <dbReference type="ChEBI" id="CHEBI:456216"/>
        <dbReference type="EC" id="2.7.1.40"/>
    </reaction>
</comment>
<comment type="cofactor">
    <cofactor evidence="1">
        <name>K(+)</name>
        <dbReference type="ChEBI" id="CHEBI:29103"/>
    </cofactor>
</comment>
<evidence type="ECO:0000256" key="7">
    <source>
        <dbReference type="ARBA" id="ARBA00022741"/>
    </source>
</evidence>
<keyword evidence="11 14" id="KW-0324">Glycolysis</keyword>
<evidence type="ECO:0000259" key="17">
    <source>
        <dbReference type="Pfam" id="PF02887"/>
    </source>
</evidence>
<keyword evidence="6" id="KW-0479">Metal-binding</keyword>
<evidence type="ECO:0000256" key="8">
    <source>
        <dbReference type="ARBA" id="ARBA00022777"/>
    </source>
</evidence>
<dbReference type="Gene3D" id="3.20.20.60">
    <property type="entry name" value="Phosphoenolpyruvate-binding domains"/>
    <property type="match status" value="1"/>
</dbReference>
<accession>A0A265DVV3</accession>
<evidence type="ECO:0000256" key="15">
    <source>
        <dbReference type="SAM" id="MobiDB-lite"/>
    </source>
</evidence>
<evidence type="ECO:0000256" key="4">
    <source>
        <dbReference type="ARBA" id="ARBA00012142"/>
    </source>
</evidence>
<dbReference type="InterPro" id="IPR015793">
    <property type="entry name" value="Pyrv_Knase_brl"/>
</dbReference>
<evidence type="ECO:0000256" key="1">
    <source>
        <dbReference type="ARBA" id="ARBA00001958"/>
    </source>
</evidence>
<gene>
    <name evidence="19" type="primary">pyk</name>
    <name evidence="19" type="ORF">CE457_14000</name>
    <name evidence="18" type="ORF">KUC_2091</name>
</gene>
<dbReference type="GO" id="GO:0030955">
    <property type="term" value="F:potassium ion binding"/>
    <property type="evidence" value="ECO:0007669"/>
    <property type="project" value="UniProtKB-UniRule"/>
</dbReference>
<dbReference type="Gene3D" id="2.40.33.10">
    <property type="entry name" value="PK beta-barrel domain-like"/>
    <property type="match status" value="1"/>
</dbReference>
<dbReference type="InterPro" id="IPR036918">
    <property type="entry name" value="Pyrv_Knase_C_sf"/>
</dbReference>
<evidence type="ECO:0000259" key="16">
    <source>
        <dbReference type="Pfam" id="PF00224"/>
    </source>
</evidence>
<dbReference type="NCBIfam" id="TIGR01064">
    <property type="entry name" value="pyruv_kin"/>
    <property type="match status" value="1"/>
</dbReference>
<comment type="similarity">
    <text evidence="3 14">Belongs to the pyruvate kinase family.</text>
</comment>
<evidence type="ECO:0000256" key="11">
    <source>
        <dbReference type="ARBA" id="ARBA00023152"/>
    </source>
</evidence>
<dbReference type="GO" id="GO:0016301">
    <property type="term" value="F:kinase activity"/>
    <property type="evidence" value="ECO:0007669"/>
    <property type="project" value="UniProtKB-KW"/>
</dbReference>
<dbReference type="InterPro" id="IPR018209">
    <property type="entry name" value="Pyrv_Knase_AS"/>
</dbReference>
<dbReference type="RefSeq" id="WP_007113059.1">
    <property type="nucleotide sequence ID" value="NZ_JH393258.1"/>
</dbReference>